<gene>
    <name evidence="1" type="ORF">PY092_17750</name>
</gene>
<dbReference type="RefSeq" id="WP_275617137.1">
    <property type="nucleotide sequence ID" value="NZ_JARFVB010000017.1"/>
</dbReference>
<protein>
    <recommendedName>
        <fullName evidence="3">DUF1735 domain-containing protein</fullName>
    </recommendedName>
</protein>
<evidence type="ECO:0000313" key="1">
    <source>
        <dbReference type="EMBL" id="MDF0718013.1"/>
    </source>
</evidence>
<organism evidence="1 2">
    <name type="scientific">Flagellimonas yonaguniensis</name>
    <dbReference type="NCBI Taxonomy" id="3031325"/>
    <lineage>
        <taxon>Bacteria</taxon>
        <taxon>Pseudomonadati</taxon>
        <taxon>Bacteroidota</taxon>
        <taxon>Flavobacteriia</taxon>
        <taxon>Flavobacteriales</taxon>
        <taxon>Flavobacteriaceae</taxon>
        <taxon>Flagellimonas</taxon>
    </lineage>
</organism>
<evidence type="ECO:0000313" key="2">
    <source>
        <dbReference type="Proteomes" id="UP001221366"/>
    </source>
</evidence>
<dbReference type="Proteomes" id="UP001221366">
    <property type="component" value="Unassembled WGS sequence"/>
</dbReference>
<name>A0ABT5Y3H9_9FLAO</name>
<evidence type="ECO:0008006" key="3">
    <source>
        <dbReference type="Google" id="ProtNLM"/>
    </source>
</evidence>
<dbReference type="PROSITE" id="PS51257">
    <property type="entry name" value="PROKAR_LIPOPROTEIN"/>
    <property type="match status" value="1"/>
</dbReference>
<keyword evidence="2" id="KW-1185">Reference proteome</keyword>
<accession>A0ABT5Y3H9</accession>
<proteinExistence type="predicted"/>
<comment type="caution">
    <text evidence="1">The sequence shown here is derived from an EMBL/GenBank/DDBJ whole genome shotgun (WGS) entry which is preliminary data.</text>
</comment>
<dbReference type="EMBL" id="JARFVB010000017">
    <property type="protein sequence ID" value="MDF0718013.1"/>
    <property type="molecule type" value="Genomic_DNA"/>
</dbReference>
<sequence length="163" mass="18442">MPKKLFLLLVTILSISCKSDDDSMDLNCAAVFCAAVDDTLYLQFLNPENDDDLLDNGAIDTNLMEIVNEKNQEITFTIEEYPDMGMFLAIPVSKESFRQQSFTIDFEEGDSFTIHLETSFPKGEGCCGPYTTLENFNIDHYSYELVEPSPFPVFSTVYIPNLN</sequence>
<reference evidence="1 2" key="1">
    <citation type="submission" date="2023-03" db="EMBL/GenBank/DDBJ databases">
        <title>Muricauda XX sp. nov. and Muricauda XXX sp. nov., two novel species isolated from Okinawa Trough.</title>
        <authorList>
            <person name="Cao W."/>
            <person name="Deng X."/>
        </authorList>
    </citation>
    <scope>NUCLEOTIDE SEQUENCE [LARGE SCALE GENOMIC DNA]</scope>
    <source>
        <strain evidence="1 2">334s03</strain>
    </source>
</reference>